<sequence>MGDPTVSLWEIPEEKGVPGEQEP</sequence>
<evidence type="ECO:0000313" key="2">
    <source>
        <dbReference type="EMBL" id="KKL69683.1"/>
    </source>
</evidence>
<dbReference type="AlphaFoldDB" id="A0A0F9E6M6"/>
<name>A0A0F9E6M6_9ZZZZ</name>
<dbReference type="EMBL" id="LAZR01026135">
    <property type="protein sequence ID" value="KKL69683.1"/>
    <property type="molecule type" value="Genomic_DNA"/>
</dbReference>
<proteinExistence type="predicted"/>
<reference evidence="2" key="1">
    <citation type="journal article" date="2015" name="Nature">
        <title>Complex archaea that bridge the gap between prokaryotes and eukaryotes.</title>
        <authorList>
            <person name="Spang A."/>
            <person name="Saw J.H."/>
            <person name="Jorgensen S.L."/>
            <person name="Zaremba-Niedzwiedzka K."/>
            <person name="Martijn J."/>
            <person name="Lind A.E."/>
            <person name="van Eijk R."/>
            <person name="Schleper C."/>
            <person name="Guy L."/>
            <person name="Ettema T.J."/>
        </authorList>
    </citation>
    <scope>NUCLEOTIDE SEQUENCE</scope>
</reference>
<feature type="region of interest" description="Disordered" evidence="1">
    <location>
        <begin position="1"/>
        <end position="23"/>
    </location>
</feature>
<comment type="caution">
    <text evidence="2">The sequence shown here is derived from an EMBL/GenBank/DDBJ whole genome shotgun (WGS) entry which is preliminary data.</text>
</comment>
<evidence type="ECO:0000256" key="1">
    <source>
        <dbReference type="SAM" id="MobiDB-lite"/>
    </source>
</evidence>
<protein>
    <submittedName>
        <fullName evidence="2">Uncharacterized protein</fullName>
    </submittedName>
</protein>
<feature type="non-terminal residue" evidence="2">
    <location>
        <position position="23"/>
    </location>
</feature>
<gene>
    <name evidence="2" type="ORF">LCGC14_2112420</name>
</gene>
<accession>A0A0F9E6M6</accession>
<organism evidence="2">
    <name type="scientific">marine sediment metagenome</name>
    <dbReference type="NCBI Taxonomy" id="412755"/>
    <lineage>
        <taxon>unclassified sequences</taxon>
        <taxon>metagenomes</taxon>
        <taxon>ecological metagenomes</taxon>
    </lineage>
</organism>